<dbReference type="SUPFAM" id="SSF51395">
    <property type="entry name" value="FMN-linked oxidoreductases"/>
    <property type="match status" value="1"/>
</dbReference>
<accession>A0A1U9JTH5</accession>
<keyword evidence="6" id="KW-1185">Reference proteome</keyword>
<evidence type="ECO:0000256" key="2">
    <source>
        <dbReference type="ARBA" id="ARBA00005979"/>
    </source>
</evidence>
<name>A0A1U9JTH5_9HYPH</name>
<evidence type="ECO:0000256" key="1">
    <source>
        <dbReference type="ARBA" id="ARBA00001917"/>
    </source>
</evidence>
<dbReference type="InterPro" id="IPR045247">
    <property type="entry name" value="Oye-like"/>
</dbReference>
<dbReference type="KEGG" id="thd:BHV28_04480"/>
<dbReference type="FunFam" id="3.20.20.70:FF:000059">
    <property type="entry name" value="N-ethylmaleimide reductase, FMN-linked"/>
    <property type="match status" value="1"/>
</dbReference>
<dbReference type="GO" id="GO:0010181">
    <property type="term" value="F:FMN binding"/>
    <property type="evidence" value="ECO:0007669"/>
    <property type="project" value="InterPro"/>
</dbReference>
<dbReference type="EMBL" id="CP017315">
    <property type="protein sequence ID" value="AQS41160.1"/>
    <property type="molecule type" value="Genomic_DNA"/>
</dbReference>
<dbReference type="InterPro" id="IPR013785">
    <property type="entry name" value="Aldolase_TIM"/>
</dbReference>
<dbReference type="CDD" id="cd02933">
    <property type="entry name" value="OYE_like_FMN"/>
    <property type="match status" value="1"/>
</dbReference>
<comment type="similarity">
    <text evidence="2">Belongs to the NADH:flavin oxidoreductase/NADH oxidase family.</text>
</comment>
<dbReference type="STRING" id="1902579.BHV28_04480"/>
<dbReference type="Proteomes" id="UP000188912">
    <property type="component" value="Chromosome"/>
</dbReference>
<dbReference type="Gene3D" id="3.20.20.70">
    <property type="entry name" value="Aldolase class I"/>
    <property type="match status" value="1"/>
</dbReference>
<comment type="cofactor">
    <cofactor evidence="1">
        <name>FMN</name>
        <dbReference type="ChEBI" id="CHEBI:58210"/>
    </cofactor>
</comment>
<proteinExistence type="inferred from homology"/>
<evidence type="ECO:0000259" key="4">
    <source>
        <dbReference type="Pfam" id="PF00724"/>
    </source>
</evidence>
<keyword evidence="3" id="KW-0560">Oxidoreductase</keyword>
<reference evidence="5 6" key="1">
    <citation type="journal article" date="2010" name="Science">
        <title>Genomic comparison of the ants Camponotus floridanus and Harpegnathos saltator.</title>
        <authorList>
            <person name="Bonasio R."/>
            <person name="Zhang G."/>
            <person name="Ye C."/>
            <person name="Mutti N.S."/>
            <person name="Fang X."/>
            <person name="Qin N."/>
            <person name="Donahue G."/>
            <person name="Yang P."/>
            <person name="Li Q."/>
            <person name="Li C."/>
            <person name="Zhang P."/>
            <person name="Huang Z."/>
            <person name="Berger S.L."/>
            <person name="Reinberg D."/>
            <person name="Wang J."/>
            <person name="Liebig J."/>
        </authorList>
    </citation>
    <scope>NUCLEOTIDE SEQUENCE [LARGE SCALE GENOMIC DNA]</scope>
    <source>
        <strain evidence="5 6">Hsal</strain>
    </source>
</reference>
<reference evidence="5 6" key="2">
    <citation type="journal article" date="2016" name="Sci. Rep.">
        <title>The genome of Rhizobiales bacteria in predatory ants reveals urease gene functions but no genes for nitrogen fixation.</title>
        <authorList>
            <person name="Neuvonen M.M."/>
            <person name="Tamarit D."/>
            <person name="Naslund K."/>
            <person name="Liebig J."/>
            <person name="Feldhaar H."/>
            <person name="Moran N.A."/>
            <person name="Guy L."/>
            <person name="Andersson S.G."/>
        </authorList>
    </citation>
    <scope>NUCLEOTIDE SEQUENCE [LARGE SCALE GENOMIC DNA]</scope>
    <source>
        <strain evidence="5 6">Hsal</strain>
    </source>
</reference>
<dbReference type="Pfam" id="PF00724">
    <property type="entry name" value="Oxidored_FMN"/>
    <property type="match status" value="1"/>
</dbReference>
<gene>
    <name evidence="5" type="ORF">BHV28_04480</name>
</gene>
<dbReference type="AlphaFoldDB" id="A0A1U9JTH5"/>
<evidence type="ECO:0000313" key="6">
    <source>
        <dbReference type="Proteomes" id="UP000188912"/>
    </source>
</evidence>
<feature type="domain" description="NADH:flavin oxidoreductase/NADH oxidase N-terminal" evidence="4">
    <location>
        <begin position="4"/>
        <end position="348"/>
    </location>
</feature>
<organism evidence="5 6">
    <name type="scientific">Candidatus Tokpelaia hoelldobleri</name>
    <dbReference type="NCBI Taxonomy" id="1902579"/>
    <lineage>
        <taxon>Bacteria</taxon>
        <taxon>Pseudomonadati</taxon>
        <taxon>Pseudomonadota</taxon>
        <taxon>Alphaproteobacteria</taxon>
        <taxon>Hyphomicrobiales</taxon>
        <taxon>Candidatus Tokpelaia</taxon>
    </lineage>
</organism>
<dbReference type="InterPro" id="IPR001155">
    <property type="entry name" value="OxRdtase_FMN_N"/>
</dbReference>
<dbReference type="GO" id="GO:0005829">
    <property type="term" value="C:cytosol"/>
    <property type="evidence" value="ECO:0007669"/>
    <property type="project" value="TreeGrafter"/>
</dbReference>
<dbReference type="PANTHER" id="PTHR22893">
    <property type="entry name" value="NADH OXIDOREDUCTASE-RELATED"/>
    <property type="match status" value="1"/>
</dbReference>
<dbReference type="GO" id="GO:0016628">
    <property type="term" value="F:oxidoreductase activity, acting on the CH-CH group of donors, NAD or NADP as acceptor"/>
    <property type="evidence" value="ECO:0007669"/>
    <property type="project" value="UniProtKB-ARBA"/>
</dbReference>
<dbReference type="PANTHER" id="PTHR22893:SF91">
    <property type="entry name" value="NADPH DEHYDROGENASE 2-RELATED"/>
    <property type="match status" value="1"/>
</dbReference>
<protein>
    <submittedName>
        <fullName evidence="5">NADH:flavin oxidoreductase</fullName>
    </submittedName>
</protein>
<evidence type="ECO:0000313" key="5">
    <source>
        <dbReference type="EMBL" id="AQS41160.1"/>
    </source>
</evidence>
<sequence>MTSKLFEPARAGALALHNRVVMAPLTRNRSPRNIPNDMNRTYYAERATAGLIISEGTGITATAQGYIDVPGLYSAGQLDGWRQVTDAVHSKGGKIVVQLWHTGRISHTSLQPDGMAPVSVSGIRANARTFVRDETGEGAFAEVSQPRALKVEEFPGIIADYCKAARAAVDSAGFDGVEVHVANGYLLDSFLREGINDRTDEYGGSIENRIRFPLEVVKAVAEAIGSDRVGVRISPVTPANDAHDKDPQPVFDAFVRSLAALDLAYIHIIEGSTGGDRNYSEADYPFDYKRLKQNYRDAGGKGAWMVNNGYTGAMAQEAVDSGYADLVAFGRPFVSNPDLVRRLKENAPLALWRDDKLYGGGAEGYLDYPALD</sequence>
<evidence type="ECO:0000256" key="3">
    <source>
        <dbReference type="ARBA" id="ARBA00023002"/>
    </source>
</evidence>